<dbReference type="CDD" id="cd14953">
    <property type="entry name" value="NHL_like_1"/>
    <property type="match status" value="2"/>
</dbReference>
<gene>
    <name evidence="2" type="primary">pknD_1</name>
    <name evidence="2" type="ORF">GALL_225160</name>
</gene>
<dbReference type="Gene3D" id="2.120.10.30">
    <property type="entry name" value="TolB, C-terminal domain"/>
    <property type="match status" value="7"/>
</dbReference>
<dbReference type="InterPro" id="IPR001258">
    <property type="entry name" value="NHL_repeat"/>
</dbReference>
<keyword evidence="1" id="KW-0677">Repeat</keyword>
<reference evidence="2" key="1">
    <citation type="submission" date="2016-10" db="EMBL/GenBank/DDBJ databases">
        <title>Sequence of Gallionella enrichment culture.</title>
        <authorList>
            <person name="Poehlein A."/>
            <person name="Muehling M."/>
            <person name="Daniel R."/>
        </authorList>
    </citation>
    <scope>NUCLEOTIDE SEQUENCE</scope>
</reference>
<sequence length="914" mass="87920">MPVGGGSGGTTGGGTITTYTIGGTVSGLTAAGLVLQINGGSNLPISANGTFTFATALANGAAYNVTVFAQPNGETCTVNSGSGVLASANKTNVAVTCSSTSFTVGGTVSSLTGTGLILQDNGADNLSVTASGSFTFATPVANGTSYGVTVYAQPTGQTCTVTGGTGPATANVTGVAVSCIANTYTIGGSASGLTGSAVLQNNGGDNLTVSGSSFTFATPLLYGASYNVTVLTPPAGEICSVTGGTGTVTANVASVGVNCTSASGSSIALFAGNINGPGSVDGSGTSARFNSPTGVASDSTGNLYVADAYNNTIRKITPAAVVTTLAGSAGICGSADGSGSAASFCLSLSYSAYSGVATDSAGNVYVGDTSNNTIRKITSAGVVTTLAGSPGGIIGGYADGAGSAARFSSPSGVATDSSGNVYVGDTGNRIIRKITPAGVVTTFAGTAGVVGSTDGTGAAASFNWPLGVATDSAANVYVADMFNYTIRKISPAAVVSTLAGTAGSLSTVNGTGSAARFDMPVGISADTTGNVYVTELSDTRKVTSAAVVSTFASVTGYGAGTDSAGNVYIADTANGVIRKITPAGIVTTLAGSAPVIGSANGSGSTGTFDRPSGLASDAAGNVYVADTFNCVIRKITSAAVVSTFAGTAGSCGAVDGTGAAASFSSPWGVATDSAGNVYVADTQNRTIRKITPAAVVTTLAGTVGVSGSTNGTGTAASFNLPQGVATDSAGNVYVADTWNSTIRKITPAGVVTTLAGSAGTNGSTNGTGTAATFCRPTGVATDSAANVYVADGCNDVVRMITPAGVVTTLAGTAGVTGSADGTGAAAQFNFIVNGHLGIAVSSAGNIYVADNGNSTIRKITPAGVVTTVIGVAQQAGFMPGALPGLLAYPSGMTISGTTLYLITGNGVASVTNLP</sequence>
<dbReference type="GO" id="GO:0004674">
    <property type="term" value="F:protein serine/threonine kinase activity"/>
    <property type="evidence" value="ECO:0007669"/>
    <property type="project" value="UniProtKB-EC"/>
</dbReference>
<evidence type="ECO:0000256" key="1">
    <source>
        <dbReference type="ARBA" id="ARBA00022737"/>
    </source>
</evidence>
<dbReference type="SUPFAM" id="SSF101898">
    <property type="entry name" value="NHL repeat"/>
    <property type="match status" value="1"/>
</dbReference>
<accession>A0A1J5S548</accession>
<dbReference type="EC" id="2.7.11.1" evidence="2"/>
<dbReference type="Pfam" id="PF01436">
    <property type="entry name" value="NHL"/>
    <property type="match status" value="5"/>
</dbReference>
<dbReference type="EMBL" id="MLJW01000166">
    <property type="protein sequence ID" value="OIQ95453.1"/>
    <property type="molecule type" value="Genomic_DNA"/>
</dbReference>
<name>A0A1J5S548_9ZZZZ</name>
<dbReference type="PROSITE" id="PS51125">
    <property type="entry name" value="NHL"/>
    <property type="match status" value="3"/>
</dbReference>
<dbReference type="SUPFAM" id="SSF63829">
    <property type="entry name" value="Calcium-dependent phosphotriesterase"/>
    <property type="match status" value="2"/>
</dbReference>
<organism evidence="2">
    <name type="scientific">mine drainage metagenome</name>
    <dbReference type="NCBI Taxonomy" id="410659"/>
    <lineage>
        <taxon>unclassified sequences</taxon>
        <taxon>metagenomes</taxon>
        <taxon>ecological metagenomes</taxon>
    </lineage>
</organism>
<keyword evidence="2" id="KW-0418">Kinase</keyword>
<dbReference type="PANTHER" id="PTHR13833:SF71">
    <property type="entry name" value="NHL DOMAIN-CONTAINING PROTEIN"/>
    <property type="match status" value="1"/>
</dbReference>
<dbReference type="InterPro" id="IPR011042">
    <property type="entry name" value="6-blade_b-propeller_TolB-like"/>
</dbReference>
<keyword evidence="2" id="KW-0808">Transferase</keyword>
<dbReference type="AlphaFoldDB" id="A0A1J5S548"/>
<protein>
    <submittedName>
        <fullName evidence="2">Serine/threonine-protein kinase PknD</fullName>
        <ecNumber evidence="2">2.7.11.1</ecNumber>
    </submittedName>
</protein>
<evidence type="ECO:0000313" key="2">
    <source>
        <dbReference type="EMBL" id="OIQ95453.1"/>
    </source>
</evidence>
<comment type="caution">
    <text evidence="2">The sequence shown here is derived from an EMBL/GenBank/DDBJ whole genome shotgun (WGS) entry which is preliminary data.</text>
</comment>
<proteinExistence type="predicted"/>
<dbReference type="PANTHER" id="PTHR13833">
    <property type="match status" value="1"/>
</dbReference>